<protein>
    <submittedName>
        <fullName evidence="4">BSD domain-containing protein</fullName>
    </submittedName>
</protein>
<reference evidence="4" key="1">
    <citation type="submission" date="2023-03" db="UniProtKB">
        <authorList>
            <consortium name="WormBaseParasite"/>
        </authorList>
    </citation>
    <scope>IDENTIFICATION</scope>
</reference>
<proteinExistence type="predicted"/>
<feature type="region of interest" description="Disordered" evidence="1">
    <location>
        <begin position="158"/>
        <end position="201"/>
    </location>
</feature>
<dbReference type="PROSITE" id="PS50858">
    <property type="entry name" value="BSD"/>
    <property type="match status" value="1"/>
</dbReference>
<dbReference type="GO" id="GO:0048172">
    <property type="term" value="P:regulation of short-term neuronal synaptic plasticity"/>
    <property type="evidence" value="ECO:0007669"/>
    <property type="project" value="TreeGrafter"/>
</dbReference>
<dbReference type="SUPFAM" id="SSF140383">
    <property type="entry name" value="BSD domain-like"/>
    <property type="match status" value="1"/>
</dbReference>
<dbReference type="InterPro" id="IPR005607">
    <property type="entry name" value="BSD_dom"/>
</dbReference>
<dbReference type="Gene3D" id="1.10.3970.10">
    <property type="entry name" value="BSD domain"/>
    <property type="match status" value="1"/>
</dbReference>
<evidence type="ECO:0000313" key="4">
    <source>
        <dbReference type="WBParaSite" id="ALUE_0000470501-mRNA-1"/>
    </source>
</evidence>
<dbReference type="Proteomes" id="UP000036681">
    <property type="component" value="Unplaced"/>
</dbReference>
<feature type="region of interest" description="Disordered" evidence="1">
    <location>
        <begin position="129"/>
        <end position="148"/>
    </location>
</feature>
<feature type="compositionally biased region" description="Basic and acidic residues" evidence="1">
    <location>
        <begin position="158"/>
        <end position="185"/>
    </location>
</feature>
<sequence length="236" mass="27285">MYTVIAILQTILGTFDDEQSKFCAQLKKEENSCTSLPWDSLRDQSVARKQMLGLSLDSRNFTRDPPSETNFSFENTQAVAMAMLDEDPNLRKIRYQLVPKHLTEERFWRNYFYRISLIRQSILGEMNLPRGQPSCSNEAGAQSADTDAKNIESVAEKLVEDTSKEEEHDEGSKESDIEKNLEEVRGTFLTNKQKNEEEDWEEELLHDLTDYELISEQTKKSDDQWEAEITELLNSA</sequence>
<name>A0A9J2P4B1_ASCLU</name>
<dbReference type="SMART" id="SM00751">
    <property type="entry name" value="BSD"/>
    <property type="match status" value="1"/>
</dbReference>
<feature type="compositionally biased region" description="Polar residues" evidence="1">
    <location>
        <begin position="133"/>
        <end position="145"/>
    </location>
</feature>
<dbReference type="WBParaSite" id="ALUE_0000470501-mRNA-1">
    <property type="protein sequence ID" value="ALUE_0000470501-mRNA-1"/>
    <property type="gene ID" value="ALUE_0000470501"/>
</dbReference>
<dbReference type="AlphaFoldDB" id="A0A9J2P4B1"/>
<accession>A0A9J2P4B1</accession>
<organism evidence="3 4">
    <name type="scientific">Ascaris lumbricoides</name>
    <name type="common">Giant roundworm</name>
    <dbReference type="NCBI Taxonomy" id="6252"/>
    <lineage>
        <taxon>Eukaryota</taxon>
        <taxon>Metazoa</taxon>
        <taxon>Ecdysozoa</taxon>
        <taxon>Nematoda</taxon>
        <taxon>Chromadorea</taxon>
        <taxon>Rhabditida</taxon>
        <taxon>Spirurina</taxon>
        <taxon>Ascaridomorpha</taxon>
        <taxon>Ascaridoidea</taxon>
        <taxon>Ascarididae</taxon>
        <taxon>Ascaris</taxon>
    </lineage>
</organism>
<dbReference type="GO" id="GO:0005794">
    <property type="term" value="C:Golgi apparatus"/>
    <property type="evidence" value="ECO:0007669"/>
    <property type="project" value="TreeGrafter"/>
</dbReference>
<dbReference type="PANTHER" id="PTHR16019">
    <property type="entry name" value="SYNAPSE-ASSOCIATED PROTEIN"/>
    <property type="match status" value="1"/>
</dbReference>
<feature type="domain" description="BSD" evidence="2">
    <location>
        <begin position="67"/>
        <end position="119"/>
    </location>
</feature>
<dbReference type="InterPro" id="IPR051494">
    <property type="entry name" value="BSD_domain-containing"/>
</dbReference>
<evidence type="ECO:0000313" key="3">
    <source>
        <dbReference type="Proteomes" id="UP000036681"/>
    </source>
</evidence>
<dbReference type="GO" id="GO:0038203">
    <property type="term" value="P:TORC2 signaling"/>
    <property type="evidence" value="ECO:0007669"/>
    <property type="project" value="TreeGrafter"/>
</dbReference>
<dbReference type="GO" id="GO:0005634">
    <property type="term" value="C:nucleus"/>
    <property type="evidence" value="ECO:0007669"/>
    <property type="project" value="TreeGrafter"/>
</dbReference>
<evidence type="ECO:0000256" key="1">
    <source>
        <dbReference type="SAM" id="MobiDB-lite"/>
    </source>
</evidence>
<keyword evidence="3" id="KW-1185">Reference proteome</keyword>
<dbReference type="GO" id="GO:0045202">
    <property type="term" value="C:synapse"/>
    <property type="evidence" value="ECO:0007669"/>
    <property type="project" value="TreeGrafter"/>
</dbReference>
<dbReference type="InterPro" id="IPR035925">
    <property type="entry name" value="BSD_dom_sf"/>
</dbReference>
<evidence type="ECO:0000259" key="2">
    <source>
        <dbReference type="PROSITE" id="PS50858"/>
    </source>
</evidence>
<dbReference type="Pfam" id="PF03909">
    <property type="entry name" value="BSD"/>
    <property type="match status" value="1"/>
</dbReference>
<dbReference type="PANTHER" id="PTHR16019:SF6">
    <property type="entry name" value="SYNAPSE-ASSOCIATED PROTEIN 1"/>
    <property type="match status" value="1"/>
</dbReference>